<gene>
    <name evidence="1" type="ORF">DW322_08275</name>
</gene>
<organism evidence="1 2">
    <name type="scientific">Rhodococcus rhodnii</name>
    <dbReference type="NCBI Taxonomy" id="38312"/>
    <lineage>
        <taxon>Bacteria</taxon>
        <taxon>Bacillati</taxon>
        <taxon>Actinomycetota</taxon>
        <taxon>Actinomycetes</taxon>
        <taxon>Mycobacteriales</taxon>
        <taxon>Nocardiaceae</taxon>
        <taxon>Rhodococcus</taxon>
    </lineage>
</organism>
<dbReference type="RefSeq" id="WP_040772351.1">
    <property type="nucleotide sequence ID" value="NZ_QRCM01000001.1"/>
</dbReference>
<dbReference type="EMBL" id="QRCM01000001">
    <property type="protein sequence ID" value="TXG90219.1"/>
    <property type="molecule type" value="Genomic_DNA"/>
</dbReference>
<evidence type="ECO:0000313" key="1">
    <source>
        <dbReference type="EMBL" id="TXG90219.1"/>
    </source>
</evidence>
<comment type="caution">
    <text evidence="1">The sequence shown here is derived from an EMBL/GenBank/DDBJ whole genome shotgun (WGS) entry which is preliminary data.</text>
</comment>
<protein>
    <submittedName>
        <fullName evidence="1">DUF955 domain-containing protein</fullName>
    </submittedName>
</protein>
<sequence length="168" mass="18358">MTRSRSLRRVSTAVDAVADVAAEAEAVEIADAVAAFAQARGRSIVIEWSPRLAGAVCGQRREYDDRDVIALAPGLPDPERTLAHELGHIVFGHRGVQARDALLEVSDDLIAYMLNERRLEAGDSADDEAAVDEWEAETFASLFLARVKTMRGRGHTVSVLRYDEALGR</sequence>
<proteinExistence type="predicted"/>
<dbReference type="AlphaFoldDB" id="A0A6P2CBU1"/>
<evidence type="ECO:0000313" key="2">
    <source>
        <dbReference type="Proteomes" id="UP000471120"/>
    </source>
</evidence>
<accession>A0A6P2CBU1</accession>
<reference evidence="1 2" key="1">
    <citation type="submission" date="2018-07" db="EMBL/GenBank/DDBJ databases">
        <title>Genome sequence of Rhodococcus rhodnii ATCC 35071 from Rhodnius prolixus.</title>
        <authorList>
            <person name="Patel V."/>
            <person name="Vogel K.J."/>
        </authorList>
    </citation>
    <scope>NUCLEOTIDE SEQUENCE [LARGE SCALE GENOMIC DNA]</scope>
    <source>
        <strain evidence="1 2">ATCC 35071</strain>
    </source>
</reference>
<name>A0A6P2CBU1_9NOCA</name>
<dbReference type="Proteomes" id="UP000471120">
    <property type="component" value="Unassembled WGS sequence"/>
</dbReference>